<protein>
    <submittedName>
        <fullName evidence="2">DUF1275 domain-containing protein</fullName>
    </submittedName>
</protein>
<dbReference type="Proteomes" id="UP000272888">
    <property type="component" value="Unassembled WGS sequence"/>
</dbReference>
<dbReference type="AlphaFoldDB" id="A0A3A8PZN6"/>
<keyword evidence="1" id="KW-0812">Transmembrane</keyword>
<sequence length="210" mass="21827">MTQPSSPPPLLVPTALAFIAGYADAVTFVGAGGIFCAHVTGNFVVLAADLARRANADEWLKLATFPIFVLAVFLATHLHRRVGSSARLLLLLEAVAFGAASAVPLVVQGTAAHRVVVVLAVIAMGIHNAMHRVAPSLGPMTTVMTGNVTQWFVEKVLPGAPENAGRHRSLGFIILAFALGCLGGAFGVQQLGFAAFLAPMGLALVVRSRL</sequence>
<dbReference type="Pfam" id="PF06912">
    <property type="entry name" value="DUF1275"/>
    <property type="match status" value="1"/>
</dbReference>
<evidence type="ECO:0000313" key="2">
    <source>
        <dbReference type="EMBL" id="RKH61966.1"/>
    </source>
</evidence>
<comment type="caution">
    <text evidence="2">The sequence shown here is derived from an EMBL/GenBank/DDBJ whole genome shotgun (WGS) entry which is preliminary data.</text>
</comment>
<proteinExistence type="predicted"/>
<accession>A0A3A8PZN6</accession>
<reference evidence="3" key="1">
    <citation type="submission" date="2018-09" db="EMBL/GenBank/DDBJ databases">
        <authorList>
            <person name="Livingstone P.G."/>
            <person name="Whitworth D.E."/>
        </authorList>
    </citation>
    <scope>NUCLEOTIDE SEQUENCE [LARGE SCALE GENOMIC DNA]</scope>
    <source>
        <strain evidence="3">CA051B</strain>
    </source>
</reference>
<dbReference type="RefSeq" id="WP_120643322.1">
    <property type="nucleotide sequence ID" value="NZ_RAWB01000086.1"/>
</dbReference>
<evidence type="ECO:0000256" key="1">
    <source>
        <dbReference type="SAM" id="Phobius"/>
    </source>
</evidence>
<feature type="transmembrane region" description="Helical" evidence="1">
    <location>
        <begin position="88"/>
        <end position="106"/>
    </location>
</feature>
<organism evidence="2 3">
    <name type="scientific">Corallococcus llansteffanensis</name>
    <dbReference type="NCBI Taxonomy" id="2316731"/>
    <lineage>
        <taxon>Bacteria</taxon>
        <taxon>Pseudomonadati</taxon>
        <taxon>Myxococcota</taxon>
        <taxon>Myxococcia</taxon>
        <taxon>Myxococcales</taxon>
        <taxon>Cystobacterineae</taxon>
        <taxon>Myxococcaceae</taxon>
        <taxon>Corallococcus</taxon>
    </lineage>
</organism>
<name>A0A3A8PZN6_9BACT</name>
<keyword evidence="1" id="KW-0472">Membrane</keyword>
<dbReference type="InterPro" id="IPR010699">
    <property type="entry name" value="DUF1275"/>
</dbReference>
<gene>
    <name evidence="2" type="ORF">D7V93_10835</name>
</gene>
<dbReference type="EMBL" id="RAWB01000086">
    <property type="protein sequence ID" value="RKH61966.1"/>
    <property type="molecule type" value="Genomic_DNA"/>
</dbReference>
<evidence type="ECO:0000313" key="3">
    <source>
        <dbReference type="Proteomes" id="UP000272888"/>
    </source>
</evidence>
<dbReference type="PANTHER" id="PTHR37314:SF5">
    <property type="entry name" value="SLR0142 PROTEIN"/>
    <property type="match status" value="1"/>
</dbReference>
<keyword evidence="3" id="KW-1185">Reference proteome</keyword>
<feature type="transmembrane region" description="Helical" evidence="1">
    <location>
        <begin position="169"/>
        <end position="186"/>
    </location>
</feature>
<feature type="transmembrane region" description="Helical" evidence="1">
    <location>
        <begin position="59"/>
        <end position="76"/>
    </location>
</feature>
<keyword evidence="1" id="KW-1133">Transmembrane helix</keyword>
<dbReference type="PANTHER" id="PTHR37314">
    <property type="entry name" value="SLR0142 PROTEIN"/>
    <property type="match status" value="1"/>
</dbReference>